<protein>
    <submittedName>
        <fullName evidence="2">Uncharacterized protein</fullName>
    </submittedName>
</protein>
<evidence type="ECO:0000256" key="1">
    <source>
        <dbReference type="SAM" id="MobiDB-lite"/>
    </source>
</evidence>
<dbReference type="EMBL" id="BLZA01000021">
    <property type="protein sequence ID" value="GHJ87488.1"/>
    <property type="molecule type" value="Genomic_DNA"/>
</dbReference>
<evidence type="ECO:0000313" key="2">
    <source>
        <dbReference type="EMBL" id="GHJ87488.1"/>
    </source>
</evidence>
<dbReference type="OrthoDB" id="2586312at2759"/>
<feature type="compositionally biased region" description="Polar residues" evidence="1">
    <location>
        <begin position="1"/>
        <end position="13"/>
    </location>
</feature>
<accession>A0A8H3YFP5</accession>
<dbReference type="Proteomes" id="UP000620104">
    <property type="component" value="Unassembled WGS sequence"/>
</dbReference>
<organism evidence="2 3">
    <name type="scientific">Naganishia liquefaciens</name>
    <dbReference type="NCBI Taxonomy" id="104408"/>
    <lineage>
        <taxon>Eukaryota</taxon>
        <taxon>Fungi</taxon>
        <taxon>Dikarya</taxon>
        <taxon>Basidiomycota</taxon>
        <taxon>Agaricomycotina</taxon>
        <taxon>Tremellomycetes</taxon>
        <taxon>Filobasidiales</taxon>
        <taxon>Filobasidiaceae</taxon>
        <taxon>Naganishia</taxon>
    </lineage>
</organism>
<keyword evidence="3" id="KW-1185">Reference proteome</keyword>
<gene>
    <name evidence="2" type="ORF">NliqN6_3890</name>
</gene>
<evidence type="ECO:0000313" key="3">
    <source>
        <dbReference type="Proteomes" id="UP000620104"/>
    </source>
</evidence>
<reference evidence="2" key="1">
    <citation type="submission" date="2020-07" db="EMBL/GenBank/DDBJ databases">
        <title>Draft Genome Sequence of a Deep-Sea Yeast, Naganishia (Cryptococcus) liquefaciens strain N6.</title>
        <authorList>
            <person name="Han Y.W."/>
            <person name="Kajitani R."/>
            <person name="Morimoto H."/>
            <person name="Parhat M."/>
            <person name="Tsubouchi H."/>
            <person name="Bakenova O."/>
            <person name="Ogata M."/>
            <person name="Argunhan B."/>
            <person name="Aoki R."/>
            <person name="Kajiwara S."/>
            <person name="Itoh T."/>
            <person name="Iwasaki H."/>
        </authorList>
    </citation>
    <scope>NUCLEOTIDE SEQUENCE</scope>
    <source>
        <strain evidence="2">N6</strain>
    </source>
</reference>
<feature type="region of interest" description="Disordered" evidence="1">
    <location>
        <begin position="1"/>
        <end position="47"/>
    </location>
</feature>
<proteinExistence type="predicted"/>
<sequence>MPSLAPNTISPQQGGIAGTTVGNVPGTANIGLGTGEAPDLTPKQSVVGDPEVLAGSKIEPLDKQAGEGTFCGRVGRGAGDANAWNAAAPTKDAQKILDQLADSVTSQSPAEALSSAQATVTEALGNAATAAQGLASQAYEAVVGSGEKK</sequence>
<name>A0A8H3YFP5_9TREE</name>
<comment type="caution">
    <text evidence="2">The sequence shown here is derived from an EMBL/GenBank/DDBJ whole genome shotgun (WGS) entry which is preliminary data.</text>
</comment>
<dbReference type="AlphaFoldDB" id="A0A8H3YFP5"/>